<evidence type="ECO:0000313" key="1">
    <source>
        <dbReference type="EMBL" id="MFD1201619.1"/>
    </source>
</evidence>
<keyword evidence="2" id="KW-1185">Reference proteome</keyword>
<name>A0ABW3TPW5_9MICO</name>
<sequence length="144" mass="15758">MNRSDYAAALRTLLEPQSVVTSDRLASFAAAAADGAADAIVVNVFVDQDGEGPFDVWARFEGRDAFALDRRFDDARQLFGVEWGELGWEPDVPGRPASWSRDDLETAVVAIVAGWLRELLPPERPTLTWRVESPDGAVTGELGR</sequence>
<dbReference type="InterPro" id="IPR045661">
    <property type="entry name" value="DUF6389"/>
</dbReference>
<organism evidence="1 2">
    <name type="scientific">Leucobacter albus</name>
    <dbReference type="NCBI Taxonomy" id="272210"/>
    <lineage>
        <taxon>Bacteria</taxon>
        <taxon>Bacillati</taxon>
        <taxon>Actinomycetota</taxon>
        <taxon>Actinomycetes</taxon>
        <taxon>Micrococcales</taxon>
        <taxon>Microbacteriaceae</taxon>
        <taxon>Leucobacter</taxon>
    </lineage>
</organism>
<accession>A0ABW3TPW5</accession>
<evidence type="ECO:0000313" key="2">
    <source>
        <dbReference type="Proteomes" id="UP001597181"/>
    </source>
</evidence>
<reference evidence="2" key="1">
    <citation type="journal article" date="2019" name="Int. J. Syst. Evol. Microbiol.">
        <title>The Global Catalogue of Microorganisms (GCM) 10K type strain sequencing project: providing services to taxonomists for standard genome sequencing and annotation.</title>
        <authorList>
            <consortium name="The Broad Institute Genomics Platform"/>
            <consortium name="The Broad Institute Genome Sequencing Center for Infectious Disease"/>
            <person name="Wu L."/>
            <person name="Ma J."/>
        </authorList>
    </citation>
    <scope>NUCLEOTIDE SEQUENCE [LARGE SCALE GENOMIC DNA]</scope>
    <source>
        <strain evidence="2">CCUG 50213</strain>
    </source>
</reference>
<comment type="caution">
    <text evidence="1">The sequence shown here is derived from an EMBL/GenBank/DDBJ whole genome shotgun (WGS) entry which is preliminary data.</text>
</comment>
<gene>
    <name evidence="1" type="ORF">ACFQ3U_06925</name>
</gene>
<dbReference type="Pfam" id="PF19926">
    <property type="entry name" value="DUF6389"/>
    <property type="match status" value="1"/>
</dbReference>
<proteinExistence type="predicted"/>
<dbReference type="EMBL" id="JBHTLY010000002">
    <property type="protein sequence ID" value="MFD1201619.1"/>
    <property type="molecule type" value="Genomic_DNA"/>
</dbReference>
<dbReference type="Proteomes" id="UP001597181">
    <property type="component" value="Unassembled WGS sequence"/>
</dbReference>
<protein>
    <submittedName>
        <fullName evidence="1">DUF6389 family protein</fullName>
    </submittedName>
</protein>
<dbReference type="RefSeq" id="WP_343957881.1">
    <property type="nucleotide sequence ID" value="NZ_BAAAKZ010000002.1"/>
</dbReference>